<keyword evidence="4" id="KW-1185">Reference proteome</keyword>
<dbReference type="InterPro" id="IPR014940">
    <property type="entry name" value="BAAT_C"/>
</dbReference>
<dbReference type="PANTHER" id="PTHR10824">
    <property type="entry name" value="ACYL-COENZYME A THIOESTERASE-RELATED"/>
    <property type="match status" value="1"/>
</dbReference>
<evidence type="ECO:0000256" key="1">
    <source>
        <dbReference type="PIRSR" id="PIRSR016521-1"/>
    </source>
</evidence>
<dbReference type="PIRSF" id="PIRSF016521">
    <property type="entry name" value="Acyl-CoA_hydro"/>
    <property type="match status" value="1"/>
</dbReference>
<dbReference type="PANTHER" id="PTHR10824:SF4">
    <property type="entry name" value="ACYL-COENZYME A THIOESTERASE 1-LIKE"/>
    <property type="match status" value="1"/>
</dbReference>
<dbReference type="GO" id="GO:0047617">
    <property type="term" value="F:fatty acyl-CoA hydrolase activity"/>
    <property type="evidence" value="ECO:0007669"/>
    <property type="project" value="TreeGrafter"/>
</dbReference>
<dbReference type="Pfam" id="PF08840">
    <property type="entry name" value="BAAT_C"/>
    <property type="match status" value="1"/>
</dbReference>
<feature type="active site" description="Charge relay system" evidence="1">
    <location>
        <position position="279"/>
    </location>
</feature>
<dbReference type="InterPro" id="IPR016662">
    <property type="entry name" value="Acyl-CoA_thioEstase_long-chain"/>
</dbReference>
<keyword evidence="3" id="KW-0378">Hydrolase</keyword>
<dbReference type="Proteomes" id="UP000290057">
    <property type="component" value="Chromosome"/>
</dbReference>
<name>A0A3T1CKU3_9SPHN</name>
<dbReference type="Gene3D" id="3.40.50.1820">
    <property type="entry name" value="alpha/beta hydrolase"/>
    <property type="match status" value="1"/>
</dbReference>
<dbReference type="GO" id="GO:0006631">
    <property type="term" value="P:fatty acid metabolic process"/>
    <property type="evidence" value="ECO:0007669"/>
    <property type="project" value="TreeGrafter"/>
</dbReference>
<sequence>MKRRWKILIGICGSLVALVGFGAVYIFTANPPPAEIVNAGPTGEKVNKDGVFGNFFPAMADKPRPAILVLGGSEGGLSTDVSRQARALQEVGYNALHLAYHNAPGKPGKLKNIPVEDFINALDWLKAQDSVDADQIGIIGYSKGAEAALLIATRYSGIRAVVAGMPSSVFWDGMSPENFIVSNGSSSWSEGGEPIASLPYGLPEDDVGMLSVFNKGLARVDEFPNAVIPIERYDGALLMVCGEIDNLWPSCQMAKDIEARARNKNGPPVTLLRYPEAGHGVMGIAADEKDRSIRIFAQMGGTAKANISARRDSWSKILLFFEQEFSKANSSFD</sequence>
<dbReference type="InterPro" id="IPR029058">
    <property type="entry name" value="AB_hydrolase_fold"/>
</dbReference>
<reference evidence="3 4" key="1">
    <citation type="submission" date="2019-01" db="EMBL/GenBank/DDBJ databases">
        <title>Complete genome sequence of Erythrobacter flavus KJ5.</title>
        <authorList>
            <person name="Kanesaki Y."/>
            <person name="Brotosudarmo T."/>
            <person name="Moriuchi R."/>
            <person name="Awai K."/>
        </authorList>
    </citation>
    <scope>NUCLEOTIDE SEQUENCE [LARGE SCALE GENOMIC DNA]</scope>
    <source>
        <strain evidence="3 4">KJ5</strain>
    </source>
</reference>
<organism evidence="3 4">
    <name type="scientific">Qipengyuania flava</name>
    <dbReference type="NCBI Taxonomy" id="192812"/>
    <lineage>
        <taxon>Bacteria</taxon>
        <taxon>Pseudomonadati</taxon>
        <taxon>Pseudomonadota</taxon>
        <taxon>Alphaproteobacteria</taxon>
        <taxon>Sphingomonadales</taxon>
        <taxon>Erythrobacteraceae</taxon>
        <taxon>Qipengyuania</taxon>
    </lineage>
</organism>
<feature type="active site" description="Charge relay system" evidence="1">
    <location>
        <position position="245"/>
    </location>
</feature>
<dbReference type="EMBL" id="AP019389">
    <property type="protein sequence ID" value="BBI21553.1"/>
    <property type="molecule type" value="Genomic_DNA"/>
</dbReference>
<dbReference type="AlphaFoldDB" id="A0A3T1CKU3"/>
<dbReference type="GO" id="GO:0006637">
    <property type="term" value="P:acyl-CoA metabolic process"/>
    <property type="evidence" value="ECO:0007669"/>
    <property type="project" value="InterPro"/>
</dbReference>
<feature type="active site" description="Charge relay system" evidence="1">
    <location>
        <position position="142"/>
    </location>
</feature>
<evidence type="ECO:0000313" key="3">
    <source>
        <dbReference type="EMBL" id="BBI21553.1"/>
    </source>
</evidence>
<evidence type="ECO:0000313" key="4">
    <source>
        <dbReference type="Proteomes" id="UP000290057"/>
    </source>
</evidence>
<feature type="domain" description="BAAT/Acyl-CoA thioester hydrolase C-terminal" evidence="2">
    <location>
        <begin position="114"/>
        <end position="324"/>
    </location>
</feature>
<gene>
    <name evidence="3" type="ORF">EKJ_24000</name>
</gene>
<accession>A0A3T1CKU3</accession>
<protein>
    <submittedName>
        <fullName evidence="3">Dienelactone hydrolase</fullName>
    </submittedName>
</protein>
<evidence type="ECO:0000259" key="2">
    <source>
        <dbReference type="Pfam" id="PF08840"/>
    </source>
</evidence>
<dbReference type="SUPFAM" id="SSF53474">
    <property type="entry name" value="alpha/beta-Hydrolases"/>
    <property type="match status" value="1"/>
</dbReference>
<proteinExistence type="predicted"/>